<protein>
    <submittedName>
        <fullName evidence="1">Uncharacterized protein</fullName>
    </submittedName>
</protein>
<evidence type="ECO:0000313" key="1">
    <source>
        <dbReference type="EMBL" id="JAE23907.1"/>
    </source>
</evidence>
<dbReference type="AlphaFoldDB" id="A0A0A9GHE2"/>
<organism evidence="1">
    <name type="scientific">Arundo donax</name>
    <name type="common">Giant reed</name>
    <name type="synonym">Donax arundinaceus</name>
    <dbReference type="NCBI Taxonomy" id="35708"/>
    <lineage>
        <taxon>Eukaryota</taxon>
        <taxon>Viridiplantae</taxon>
        <taxon>Streptophyta</taxon>
        <taxon>Embryophyta</taxon>
        <taxon>Tracheophyta</taxon>
        <taxon>Spermatophyta</taxon>
        <taxon>Magnoliopsida</taxon>
        <taxon>Liliopsida</taxon>
        <taxon>Poales</taxon>
        <taxon>Poaceae</taxon>
        <taxon>PACMAD clade</taxon>
        <taxon>Arundinoideae</taxon>
        <taxon>Arundineae</taxon>
        <taxon>Arundo</taxon>
    </lineage>
</organism>
<accession>A0A0A9GHE2</accession>
<sequence length="38" mass="4457">MIQNDFHCGDITTNDMENMMFHLDKTNWQKIDSINALA</sequence>
<proteinExistence type="predicted"/>
<reference evidence="1" key="2">
    <citation type="journal article" date="2015" name="Data Brief">
        <title>Shoot transcriptome of the giant reed, Arundo donax.</title>
        <authorList>
            <person name="Barrero R.A."/>
            <person name="Guerrero F.D."/>
            <person name="Moolhuijzen P."/>
            <person name="Goolsby J.A."/>
            <person name="Tidwell J."/>
            <person name="Bellgard S.E."/>
            <person name="Bellgard M.I."/>
        </authorList>
    </citation>
    <scope>NUCLEOTIDE SEQUENCE</scope>
    <source>
        <tissue evidence="1">Shoot tissue taken approximately 20 cm above the soil surface</tissue>
    </source>
</reference>
<reference evidence="1" key="1">
    <citation type="submission" date="2014-09" db="EMBL/GenBank/DDBJ databases">
        <authorList>
            <person name="Magalhaes I.L.F."/>
            <person name="Oliveira U."/>
            <person name="Santos F.R."/>
            <person name="Vidigal T.H.D.A."/>
            <person name="Brescovit A.D."/>
            <person name="Santos A.J."/>
        </authorList>
    </citation>
    <scope>NUCLEOTIDE SEQUENCE</scope>
    <source>
        <tissue evidence="1">Shoot tissue taken approximately 20 cm above the soil surface</tissue>
    </source>
</reference>
<dbReference type="EMBL" id="GBRH01173989">
    <property type="protein sequence ID" value="JAE23907.1"/>
    <property type="molecule type" value="Transcribed_RNA"/>
</dbReference>
<name>A0A0A9GHE2_ARUDO</name>